<organism evidence="2 3">
    <name type="scientific">Iris pallida</name>
    <name type="common">Sweet iris</name>
    <dbReference type="NCBI Taxonomy" id="29817"/>
    <lineage>
        <taxon>Eukaryota</taxon>
        <taxon>Viridiplantae</taxon>
        <taxon>Streptophyta</taxon>
        <taxon>Embryophyta</taxon>
        <taxon>Tracheophyta</taxon>
        <taxon>Spermatophyta</taxon>
        <taxon>Magnoliopsida</taxon>
        <taxon>Liliopsida</taxon>
        <taxon>Asparagales</taxon>
        <taxon>Iridaceae</taxon>
        <taxon>Iridoideae</taxon>
        <taxon>Irideae</taxon>
        <taxon>Iris</taxon>
    </lineage>
</organism>
<reference evidence="2" key="1">
    <citation type="journal article" date="2023" name="GigaByte">
        <title>Genome assembly of the bearded iris, Iris pallida Lam.</title>
        <authorList>
            <person name="Bruccoleri R.E."/>
            <person name="Oakeley E.J."/>
            <person name="Faust A.M.E."/>
            <person name="Altorfer M."/>
            <person name="Dessus-Babus S."/>
            <person name="Burckhardt D."/>
            <person name="Oertli M."/>
            <person name="Naumann U."/>
            <person name="Petersen F."/>
            <person name="Wong J."/>
        </authorList>
    </citation>
    <scope>NUCLEOTIDE SEQUENCE</scope>
    <source>
        <strain evidence="2">GSM-AAB239-AS_SAM_17_03QT</strain>
    </source>
</reference>
<dbReference type="EMBL" id="JANAVB010035017">
    <property type="protein sequence ID" value="KAJ6806094.1"/>
    <property type="molecule type" value="Genomic_DNA"/>
</dbReference>
<proteinExistence type="predicted"/>
<name>A0AAX6EPT1_IRIPA</name>
<dbReference type="Proteomes" id="UP001140949">
    <property type="component" value="Unassembled WGS sequence"/>
</dbReference>
<dbReference type="AlphaFoldDB" id="A0AAX6EPT1"/>
<evidence type="ECO:0000313" key="2">
    <source>
        <dbReference type="EMBL" id="KAJ6806094.1"/>
    </source>
</evidence>
<reference evidence="2" key="2">
    <citation type="submission" date="2023-04" db="EMBL/GenBank/DDBJ databases">
        <authorList>
            <person name="Bruccoleri R.E."/>
            <person name="Oakeley E.J."/>
            <person name="Faust A.-M."/>
            <person name="Dessus-Babus S."/>
            <person name="Altorfer M."/>
            <person name="Burckhardt D."/>
            <person name="Oertli M."/>
            <person name="Naumann U."/>
            <person name="Petersen F."/>
            <person name="Wong J."/>
        </authorList>
    </citation>
    <scope>NUCLEOTIDE SEQUENCE</scope>
    <source>
        <strain evidence="2">GSM-AAB239-AS_SAM_17_03QT</strain>
        <tissue evidence="2">Leaf</tissue>
    </source>
</reference>
<protein>
    <recommendedName>
        <fullName evidence="4">CCHC-type domain-containing protein</fullName>
    </recommendedName>
</protein>
<sequence>MSYAEAILPLAAKEDWSVPHSKVLPPILKRQPGRPRVARRRDPSELVAAARRQNKCSSCGTLGHNKANCRGPTGSTKEPRKRIKTRGGSTQTNSNQRASTSTVGETLQ</sequence>
<comment type="caution">
    <text evidence="2">The sequence shown here is derived from an EMBL/GenBank/DDBJ whole genome shotgun (WGS) entry which is preliminary data.</text>
</comment>
<feature type="compositionally biased region" description="Polar residues" evidence="1">
    <location>
        <begin position="87"/>
        <end position="108"/>
    </location>
</feature>
<keyword evidence="3" id="KW-1185">Reference proteome</keyword>
<feature type="region of interest" description="Disordered" evidence="1">
    <location>
        <begin position="62"/>
        <end position="108"/>
    </location>
</feature>
<evidence type="ECO:0000256" key="1">
    <source>
        <dbReference type="SAM" id="MobiDB-lite"/>
    </source>
</evidence>
<evidence type="ECO:0000313" key="3">
    <source>
        <dbReference type="Proteomes" id="UP001140949"/>
    </source>
</evidence>
<evidence type="ECO:0008006" key="4">
    <source>
        <dbReference type="Google" id="ProtNLM"/>
    </source>
</evidence>
<gene>
    <name evidence="2" type="ORF">M6B38_176965</name>
</gene>
<accession>A0AAX6EPT1</accession>